<gene>
    <name evidence="5" type="ORF">NPX13_g1389</name>
</gene>
<dbReference type="AlphaFoldDB" id="A0A9W8NL51"/>
<dbReference type="EMBL" id="JANPWZ010000124">
    <property type="protein sequence ID" value="KAJ3579168.1"/>
    <property type="molecule type" value="Genomic_DNA"/>
</dbReference>
<dbReference type="Pfam" id="PF16010">
    <property type="entry name" value="CDH-cyt"/>
    <property type="match status" value="1"/>
</dbReference>
<dbReference type="Pfam" id="PF00646">
    <property type="entry name" value="F-box"/>
    <property type="match status" value="1"/>
</dbReference>
<organism evidence="5 6">
    <name type="scientific">Xylaria arbuscula</name>
    <dbReference type="NCBI Taxonomy" id="114810"/>
    <lineage>
        <taxon>Eukaryota</taxon>
        <taxon>Fungi</taxon>
        <taxon>Dikarya</taxon>
        <taxon>Ascomycota</taxon>
        <taxon>Pezizomycotina</taxon>
        <taxon>Sordariomycetes</taxon>
        <taxon>Xylariomycetidae</taxon>
        <taxon>Xylariales</taxon>
        <taxon>Xylariaceae</taxon>
        <taxon>Xylaria</taxon>
    </lineage>
</organism>
<evidence type="ECO:0000259" key="4">
    <source>
        <dbReference type="Pfam" id="PF16010"/>
    </source>
</evidence>
<dbReference type="VEuPathDB" id="FungiDB:F4678DRAFT_420562"/>
<feature type="region of interest" description="Disordered" evidence="1">
    <location>
        <begin position="241"/>
        <end position="262"/>
    </location>
</feature>
<dbReference type="InterPro" id="IPR015920">
    <property type="entry name" value="Cellobiose_DH-like_cyt"/>
</dbReference>
<feature type="domain" description="Cellobiose dehydrogenase-like cytochrome" evidence="4">
    <location>
        <begin position="28"/>
        <end position="205"/>
    </location>
</feature>
<dbReference type="SUPFAM" id="SSF81383">
    <property type="entry name" value="F-box domain"/>
    <property type="match status" value="1"/>
</dbReference>
<evidence type="ECO:0000256" key="1">
    <source>
        <dbReference type="SAM" id="MobiDB-lite"/>
    </source>
</evidence>
<proteinExistence type="predicted"/>
<keyword evidence="2" id="KW-0732">Signal</keyword>
<dbReference type="Proteomes" id="UP001148614">
    <property type="component" value="Unassembled WGS sequence"/>
</dbReference>
<reference evidence="5" key="1">
    <citation type="submission" date="2022-07" db="EMBL/GenBank/DDBJ databases">
        <title>Genome Sequence of Xylaria arbuscula.</title>
        <authorList>
            <person name="Buettner E."/>
        </authorList>
    </citation>
    <scope>NUCLEOTIDE SEQUENCE</scope>
    <source>
        <strain evidence="5">VT107</strain>
    </source>
</reference>
<dbReference type="PANTHER" id="PTHR47797:SF5">
    <property type="entry name" value="CELLOBIOSE DEHYDROGENASE CYTOCHROME DOMAIN-CONTAINING PROTEIN"/>
    <property type="match status" value="1"/>
</dbReference>
<dbReference type="VEuPathDB" id="FungiDB:F4678DRAFT_470094"/>
<evidence type="ECO:0000313" key="6">
    <source>
        <dbReference type="Proteomes" id="UP001148614"/>
    </source>
</evidence>
<dbReference type="CDD" id="cd09630">
    <property type="entry name" value="CDH_like_cytochrome"/>
    <property type="match status" value="1"/>
</dbReference>
<dbReference type="InterPro" id="IPR001810">
    <property type="entry name" value="F-box_dom"/>
</dbReference>
<name>A0A9W8NL51_9PEZI</name>
<sequence>MGLLQIVTAIMALSGAVVSAPATPSVQFCDPESEVCYSSSTVGIASISYRLAIPNVTVTPFDILLQIVAPKTAQWAGLAFGGHMINNTLAMAWANGNTSVVSSRWASVHELPEPYAGAEYTVLKGSVTNDTHWTLTALCKGCSTWIHDGGAKTVLDPTSPSINLAWAASPYPVGDPADNYTMLAIHSEHGTFNLDLAAARTDNFESYVQQLIRKGFKLDQLRLGPLSKGFAVTVLPIPRSTHKHSRQAADSNSERRGKSRIQRRVSISPFSPPRSTFFARIAPSRMTSNCDAVLQTPELLQEILLHLDMRTLLTSAQLVNRQWHELITTSPVLQQALYFEPIASSSDPATQNPLLSELFPYWFREESRCEGSETPGPALIGREEFSGLPMARKSRRHAFMYPRASWRRMLVRQPPVLKLGRWTTAHGQWGDSHEMEIDEVPEGLRMGRFYDLAQNWVGKVVSHFVVFWGSSGVAVYTTTLYGSMLEPIEKGQLEALSRRVDLAVLRHMVVQCSWGTTPMS</sequence>
<protein>
    <recommendedName>
        <fullName evidence="7">F-box domain-containing protein</fullName>
    </recommendedName>
</protein>
<dbReference type="Gene3D" id="2.60.40.1210">
    <property type="entry name" value="Cellobiose dehydrogenase, cytochrome domain"/>
    <property type="match status" value="1"/>
</dbReference>
<dbReference type="PANTHER" id="PTHR47797">
    <property type="entry name" value="DEHYDROGENASE, PUTATIVE (AFU_ORTHOLOGUE AFUA_8G05805)-RELATED"/>
    <property type="match status" value="1"/>
</dbReference>
<dbReference type="CDD" id="cd09917">
    <property type="entry name" value="F-box_SF"/>
    <property type="match status" value="1"/>
</dbReference>
<feature type="chain" id="PRO_5040736431" description="F-box domain-containing protein" evidence="2">
    <location>
        <begin position="20"/>
        <end position="520"/>
    </location>
</feature>
<keyword evidence="6" id="KW-1185">Reference proteome</keyword>
<feature type="domain" description="F-box" evidence="3">
    <location>
        <begin position="297"/>
        <end position="332"/>
    </location>
</feature>
<dbReference type="SUPFAM" id="SSF49344">
    <property type="entry name" value="CBD9-like"/>
    <property type="match status" value="1"/>
</dbReference>
<comment type="caution">
    <text evidence="5">The sequence shown here is derived from an EMBL/GenBank/DDBJ whole genome shotgun (WGS) entry which is preliminary data.</text>
</comment>
<evidence type="ECO:0008006" key="7">
    <source>
        <dbReference type="Google" id="ProtNLM"/>
    </source>
</evidence>
<accession>A0A9W8NL51</accession>
<dbReference type="InterPro" id="IPR036047">
    <property type="entry name" value="F-box-like_dom_sf"/>
</dbReference>
<evidence type="ECO:0000259" key="3">
    <source>
        <dbReference type="Pfam" id="PF00646"/>
    </source>
</evidence>
<evidence type="ECO:0000313" key="5">
    <source>
        <dbReference type="EMBL" id="KAJ3579168.1"/>
    </source>
</evidence>
<dbReference type="Gene3D" id="1.20.1280.50">
    <property type="match status" value="1"/>
</dbReference>
<feature type="signal peptide" evidence="2">
    <location>
        <begin position="1"/>
        <end position="19"/>
    </location>
</feature>
<evidence type="ECO:0000256" key="2">
    <source>
        <dbReference type="SAM" id="SignalP"/>
    </source>
</evidence>